<dbReference type="InterPro" id="IPR056789">
    <property type="entry name" value="LRR_R13L1-DRL21"/>
</dbReference>
<evidence type="ECO:0000259" key="6">
    <source>
        <dbReference type="Pfam" id="PF23559"/>
    </source>
</evidence>
<dbReference type="Gramene" id="PUZ52247">
    <property type="protein sequence ID" value="PUZ52247"/>
    <property type="gene ID" value="GQ55_6G254800"/>
</dbReference>
<accession>A0A2T7D9L2</accession>
<dbReference type="GO" id="GO:0002758">
    <property type="term" value="P:innate immune response-activating signaling pathway"/>
    <property type="evidence" value="ECO:0007669"/>
    <property type="project" value="UniProtKB-ARBA"/>
</dbReference>
<dbReference type="PANTHER" id="PTHR36766:SF40">
    <property type="entry name" value="DISEASE RESISTANCE PROTEIN RGA3"/>
    <property type="match status" value="1"/>
</dbReference>
<dbReference type="InterPro" id="IPR042197">
    <property type="entry name" value="Apaf_helical"/>
</dbReference>
<dbReference type="Gene3D" id="1.10.10.10">
    <property type="entry name" value="Winged helix-like DNA-binding domain superfamily/Winged helix DNA-binding domain"/>
    <property type="match status" value="1"/>
</dbReference>
<dbReference type="Pfam" id="PF25019">
    <property type="entry name" value="LRR_R13L1-DRL21"/>
    <property type="match status" value="1"/>
</dbReference>
<evidence type="ECO:0000256" key="1">
    <source>
        <dbReference type="ARBA" id="ARBA00022614"/>
    </source>
</evidence>
<dbReference type="GO" id="GO:0009626">
    <property type="term" value="P:plant-type hypersensitive response"/>
    <property type="evidence" value="ECO:0007669"/>
    <property type="project" value="UniProtKB-ARBA"/>
</dbReference>
<keyword evidence="1" id="KW-0433">Leucine-rich repeat</keyword>
<dbReference type="PANTHER" id="PTHR36766">
    <property type="entry name" value="PLANT BROAD-SPECTRUM MILDEW RESISTANCE PROTEIN RPW8"/>
    <property type="match status" value="1"/>
</dbReference>
<dbReference type="FunFam" id="1.10.8.430:FF:000003">
    <property type="entry name" value="Probable disease resistance protein At5g66910"/>
    <property type="match status" value="1"/>
</dbReference>
<dbReference type="AlphaFoldDB" id="A0A2T7D9L2"/>
<dbReference type="Gene3D" id="3.80.10.10">
    <property type="entry name" value="Ribonuclease Inhibitor"/>
    <property type="match status" value="3"/>
</dbReference>
<dbReference type="Gene3D" id="3.40.50.300">
    <property type="entry name" value="P-loop containing nucleotide triphosphate hydrolases"/>
    <property type="match status" value="1"/>
</dbReference>
<dbReference type="GO" id="GO:0042742">
    <property type="term" value="P:defense response to bacterium"/>
    <property type="evidence" value="ECO:0007669"/>
    <property type="project" value="UniProtKB-ARBA"/>
</dbReference>
<feature type="domain" description="NB-ARC" evidence="4">
    <location>
        <begin position="112"/>
        <end position="284"/>
    </location>
</feature>
<sequence>MEDLRAAAGKAEDVLDGFEYEALRREAQAGAGSNSTSRKVIGYLNVLGSPLWFRLRASWELRGVLGRINGLVKEMNTFGLVERKEPQQVAFRQTHSALDDSAEIVGREGDREVVVEMLLRQRGEHAVQVLPIVGMGGLGKTTLAKMVYNDLRVQKHFELRMWHCVSQANLDACPIVKSIIELATEGRCDLPDTFELLQGRLQQEIGRRRYLLILDDVWNEEQPKWEEDLKPLLCSSIGGSGSIILVTSRSQKVACIMGTLPPYELSCLSEDDSWELFSMKAFSKGVQEQAELAAAGRRIVDKCKGLPLALKIMGGLMSSKQQARDWEAIADTNLGHTYSGKDEIISILKLSYKQLTSEMKQCFAFCAVFPKDHEMDKETLIQLWTANGFIQEDGTDDLEQKGEFIFDYLVWRSFLQHVKIVKASRYWHGSKQESDGCKMHDLMHDLAKDVANESSNIFQYSRETRGLLFIKGAIPFRTLLMPSMSYQDLMESKLGSLRALCCYCYDPSIIPTNFTNTVRLRYLDLSCSSIVRLPSSVCTLYHLESLKLNNCSMLRYLPEGMTSMKKLRHINLLECGSLVRMPSKLSLLHNLRTLTTFVVDTEDGCGIEELQDMRQLSNRLELYNLSKVKSGSKANLHEKQNLSELSLYWGRKVSDVPKIGEVNSEVEVLESLLPYGGLKILEIYGYGGHEISQWMRDPQMFQYLRELIVSNCPRCKDLPIVWLSSSLEHLSLSNMVSLTTICHGIDVEAEGCSNSLLIFPKLKRMELSYLPELERWAGNSSGELNGSIVFPQLEELIIYDCYKLSTLPESPVLTHLVCISYTEDQLVSMSMPLYSWPSLANLKVGLLANMVVFPPDQDQQSQSPRPLEALRSLEVKGDYGFVSTFSLPAHLDCFTAVEELVIPNCSNIVRWPLVELRCFARLRSLHISHCTNLGQEVLEGSSSEETLPLLQLERLSIVSCDSLTRIPMLPAPLEQLDISRCTSMVALPPDLGNLAKLKELCVLGCHQLRALPDGMDGLTSLEALTIRECPKIQKFPEGLLQRVPTLKTLTIGGCPDLQKRCGQGGEYLDLVASIPHRSTKSTKPIKKDRYMPHLSGIMYKGMPFN</sequence>
<evidence type="ECO:0000256" key="3">
    <source>
        <dbReference type="ARBA" id="ARBA00022821"/>
    </source>
</evidence>
<proteinExistence type="predicted"/>
<dbReference type="Pfam" id="PF23247">
    <property type="entry name" value="LRR_RPS2"/>
    <property type="match status" value="1"/>
</dbReference>
<evidence type="ECO:0000313" key="8">
    <source>
        <dbReference type="EMBL" id="PUZ52247.1"/>
    </source>
</evidence>
<dbReference type="SUPFAM" id="SSF52540">
    <property type="entry name" value="P-loop containing nucleoside triphosphate hydrolases"/>
    <property type="match status" value="1"/>
</dbReference>
<name>A0A2T7D9L2_9POAL</name>
<keyword evidence="2" id="KW-0677">Repeat</keyword>
<dbReference type="EMBL" id="CM009754">
    <property type="protein sequence ID" value="PUZ52247.1"/>
    <property type="molecule type" value="Genomic_DNA"/>
</dbReference>
<dbReference type="GO" id="GO:0043531">
    <property type="term" value="F:ADP binding"/>
    <property type="evidence" value="ECO:0007669"/>
    <property type="project" value="InterPro"/>
</dbReference>
<feature type="domain" description="Disease resistance protein At4g27190-like leucine-rich repeats" evidence="5">
    <location>
        <begin position="915"/>
        <end position="1054"/>
    </location>
</feature>
<dbReference type="InterPro" id="IPR027417">
    <property type="entry name" value="P-loop_NTPase"/>
</dbReference>
<dbReference type="InterPro" id="IPR032675">
    <property type="entry name" value="LRR_dom_sf"/>
</dbReference>
<dbReference type="Pfam" id="PF23559">
    <property type="entry name" value="WHD_DRP"/>
    <property type="match status" value="1"/>
</dbReference>
<protein>
    <submittedName>
        <fullName evidence="8">Uncharacterized protein</fullName>
    </submittedName>
</protein>
<dbReference type="Proteomes" id="UP000244336">
    <property type="component" value="Chromosome 6"/>
</dbReference>
<reference evidence="8 9" key="1">
    <citation type="submission" date="2018-04" db="EMBL/GenBank/DDBJ databases">
        <title>WGS assembly of Panicum hallii var. hallii HAL2.</title>
        <authorList>
            <person name="Lovell J."/>
            <person name="Jenkins J."/>
            <person name="Lowry D."/>
            <person name="Mamidi S."/>
            <person name="Sreedasyam A."/>
            <person name="Weng X."/>
            <person name="Barry K."/>
            <person name="Bonette J."/>
            <person name="Campitelli B."/>
            <person name="Daum C."/>
            <person name="Gordon S."/>
            <person name="Gould B."/>
            <person name="Lipzen A."/>
            <person name="MacQueen A."/>
            <person name="Palacio-Mejia J."/>
            <person name="Plott C."/>
            <person name="Shakirov E."/>
            <person name="Shu S."/>
            <person name="Yoshinaga Y."/>
            <person name="Zane M."/>
            <person name="Rokhsar D."/>
            <person name="Grimwood J."/>
            <person name="Schmutz J."/>
            <person name="Juenger T."/>
        </authorList>
    </citation>
    <scope>NUCLEOTIDE SEQUENCE [LARGE SCALE GENOMIC DNA]</scope>
    <source>
        <strain evidence="9">cv. HAL2</strain>
    </source>
</reference>
<organism evidence="8 9">
    <name type="scientific">Panicum hallii var. hallii</name>
    <dbReference type="NCBI Taxonomy" id="1504633"/>
    <lineage>
        <taxon>Eukaryota</taxon>
        <taxon>Viridiplantae</taxon>
        <taxon>Streptophyta</taxon>
        <taxon>Embryophyta</taxon>
        <taxon>Tracheophyta</taxon>
        <taxon>Spermatophyta</taxon>
        <taxon>Magnoliopsida</taxon>
        <taxon>Liliopsida</taxon>
        <taxon>Poales</taxon>
        <taxon>Poaceae</taxon>
        <taxon>PACMAD clade</taxon>
        <taxon>Panicoideae</taxon>
        <taxon>Panicodae</taxon>
        <taxon>Paniceae</taxon>
        <taxon>Panicinae</taxon>
        <taxon>Panicum</taxon>
        <taxon>Panicum sect. Panicum</taxon>
    </lineage>
</organism>
<dbReference type="OrthoDB" id="774413at2759"/>
<feature type="domain" description="R13L1/DRL21-like LRR repeat region" evidence="7">
    <location>
        <begin position="607"/>
        <end position="735"/>
    </location>
</feature>
<dbReference type="Gene3D" id="1.10.8.430">
    <property type="entry name" value="Helical domain of apoptotic protease-activating factors"/>
    <property type="match status" value="1"/>
</dbReference>
<feature type="domain" description="Disease resistance protein winged helix" evidence="6">
    <location>
        <begin position="368"/>
        <end position="447"/>
    </location>
</feature>
<keyword evidence="3" id="KW-0611">Plant defense</keyword>
<dbReference type="FunFam" id="1.10.10.10:FF:000322">
    <property type="entry name" value="Probable disease resistance protein At1g63360"/>
    <property type="match status" value="1"/>
</dbReference>
<dbReference type="PRINTS" id="PR00364">
    <property type="entry name" value="DISEASERSIST"/>
</dbReference>
<keyword evidence="9" id="KW-1185">Reference proteome</keyword>
<evidence type="ECO:0000256" key="2">
    <source>
        <dbReference type="ARBA" id="ARBA00022737"/>
    </source>
</evidence>
<dbReference type="InterPro" id="IPR058922">
    <property type="entry name" value="WHD_DRP"/>
</dbReference>
<evidence type="ECO:0000313" key="9">
    <source>
        <dbReference type="Proteomes" id="UP000244336"/>
    </source>
</evidence>
<dbReference type="SUPFAM" id="SSF52058">
    <property type="entry name" value="L domain-like"/>
    <property type="match status" value="2"/>
</dbReference>
<dbReference type="InterPro" id="IPR057135">
    <property type="entry name" value="At4g27190-like_LRR"/>
</dbReference>
<dbReference type="Pfam" id="PF00931">
    <property type="entry name" value="NB-ARC"/>
    <property type="match status" value="1"/>
</dbReference>
<evidence type="ECO:0000259" key="7">
    <source>
        <dbReference type="Pfam" id="PF25019"/>
    </source>
</evidence>
<gene>
    <name evidence="8" type="ORF">GQ55_6G254800</name>
</gene>
<dbReference type="InterPro" id="IPR036388">
    <property type="entry name" value="WH-like_DNA-bd_sf"/>
</dbReference>
<dbReference type="InterPro" id="IPR002182">
    <property type="entry name" value="NB-ARC"/>
</dbReference>
<evidence type="ECO:0000259" key="4">
    <source>
        <dbReference type="Pfam" id="PF00931"/>
    </source>
</evidence>
<evidence type="ECO:0000259" key="5">
    <source>
        <dbReference type="Pfam" id="PF23247"/>
    </source>
</evidence>